<name>D8PIL3_9BACT</name>
<protein>
    <submittedName>
        <fullName evidence="5">Putative Sensory response regulator</fullName>
    </submittedName>
</protein>
<evidence type="ECO:0000259" key="4">
    <source>
        <dbReference type="PROSITE" id="PS50112"/>
    </source>
</evidence>
<dbReference type="InterPro" id="IPR011006">
    <property type="entry name" value="CheY-like_superfamily"/>
</dbReference>
<keyword evidence="1 2" id="KW-0597">Phosphoprotein</keyword>
<organism evidence="5 6">
    <name type="scientific">Nitrospira defluvii</name>
    <dbReference type="NCBI Taxonomy" id="330214"/>
    <lineage>
        <taxon>Bacteria</taxon>
        <taxon>Pseudomonadati</taxon>
        <taxon>Nitrospirota</taxon>
        <taxon>Nitrospiria</taxon>
        <taxon>Nitrospirales</taxon>
        <taxon>Nitrospiraceae</taxon>
        <taxon>Nitrospira</taxon>
    </lineage>
</organism>
<dbReference type="EMBL" id="FP929003">
    <property type="protein sequence ID" value="CBK43100.1"/>
    <property type="molecule type" value="Genomic_DNA"/>
</dbReference>
<dbReference type="Pfam" id="PF00989">
    <property type="entry name" value="PAS"/>
    <property type="match status" value="1"/>
</dbReference>
<dbReference type="SUPFAM" id="SSF52172">
    <property type="entry name" value="CheY-like"/>
    <property type="match status" value="1"/>
</dbReference>
<evidence type="ECO:0000259" key="3">
    <source>
        <dbReference type="PROSITE" id="PS50110"/>
    </source>
</evidence>
<sequence>MEPASILIVEDEPVVAKDIQLSLQRLGYRVPATATSGEEAIRKADDMHPDLILMDIVLKGKMDGVETALQIQRKQDVPVIYLTAYADDHTLERAKVTSPAGYMLKPYQAHELRPTIELALHRAQHERHMRERLRWIATTMRCIGDGIVTTDRGGRVAYMNPAAESLTGWSQDDAAGMGVTALLGFHEAGPGYESESPVQQAMTQVRIVAIEDVLLISKQGGRRAIRGSVAPVADDGGSVLGAVLVFHETASGERALQASGQQGDRLWKMDARLGRPQGIINLCSWCKRVPDESGEWYDLATFIAERSAIQFNGGLCPECMDQCFPCDGRHK</sequence>
<dbReference type="Gene3D" id="3.40.50.2300">
    <property type="match status" value="1"/>
</dbReference>
<dbReference type="eggNOG" id="COG3829">
    <property type="taxonomic scope" value="Bacteria"/>
</dbReference>
<dbReference type="SUPFAM" id="SSF55785">
    <property type="entry name" value="PYP-like sensor domain (PAS domain)"/>
    <property type="match status" value="1"/>
</dbReference>
<evidence type="ECO:0000313" key="5">
    <source>
        <dbReference type="EMBL" id="CBK43100.1"/>
    </source>
</evidence>
<feature type="domain" description="PAS" evidence="4">
    <location>
        <begin position="132"/>
        <end position="176"/>
    </location>
</feature>
<proteinExistence type="predicted"/>
<dbReference type="KEGG" id="nde:NIDE3414"/>
<dbReference type="AlphaFoldDB" id="D8PIL3"/>
<dbReference type="GO" id="GO:0000160">
    <property type="term" value="P:phosphorelay signal transduction system"/>
    <property type="evidence" value="ECO:0007669"/>
    <property type="project" value="InterPro"/>
</dbReference>
<feature type="domain" description="Response regulatory" evidence="3">
    <location>
        <begin position="5"/>
        <end position="120"/>
    </location>
</feature>
<feature type="modified residue" description="4-aspartylphosphate" evidence="2">
    <location>
        <position position="55"/>
    </location>
</feature>
<dbReference type="InterPro" id="IPR013767">
    <property type="entry name" value="PAS_fold"/>
</dbReference>
<dbReference type="PANTHER" id="PTHR44591:SF3">
    <property type="entry name" value="RESPONSE REGULATORY DOMAIN-CONTAINING PROTEIN"/>
    <property type="match status" value="1"/>
</dbReference>
<dbReference type="eggNOG" id="COG0784">
    <property type="taxonomic scope" value="Bacteria"/>
</dbReference>
<dbReference type="Pfam" id="PF00072">
    <property type="entry name" value="Response_reg"/>
    <property type="match status" value="1"/>
</dbReference>
<dbReference type="NCBIfam" id="TIGR00229">
    <property type="entry name" value="sensory_box"/>
    <property type="match status" value="1"/>
</dbReference>
<dbReference type="Proteomes" id="UP000001660">
    <property type="component" value="Chromosome"/>
</dbReference>
<reference evidence="5 6" key="1">
    <citation type="journal article" date="2010" name="Proc. Natl. Acad. Sci. U.S.A.">
        <title>A Nitrospira metagenome illuminates the physiology and evolution of globally important nitrite-oxidizing bacteria.</title>
        <authorList>
            <person name="Lucker S."/>
            <person name="Wagner M."/>
            <person name="Maixner F."/>
            <person name="Pelletier E."/>
            <person name="Koch H."/>
            <person name="Vacherie B."/>
            <person name="Rattei T."/>
            <person name="Sinninghe Damste J."/>
            <person name="Spieck E."/>
            <person name="Le Paslier D."/>
            <person name="Daims H."/>
        </authorList>
    </citation>
    <scope>NUCLEOTIDE SEQUENCE [LARGE SCALE GENOMIC DNA]</scope>
</reference>
<evidence type="ECO:0000313" key="6">
    <source>
        <dbReference type="Proteomes" id="UP000001660"/>
    </source>
</evidence>
<dbReference type="InterPro" id="IPR035965">
    <property type="entry name" value="PAS-like_dom_sf"/>
</dbReference>
<evidence type="ECO:0000256" key="1">
    <source>
        <dbReference type="ARBA" id="ARBA00022553"/>
    </source>
</evidence>
<accession>D8PIL3</accession>
<dbReference type="SMART" id="SM00091">
    <property type="entry name" value="PAS"/>
    <property type="match status" value="1"/>
</dbReference>
<dbReference type="InterPro" id="IPR050595">
    <property type="entry name" value="Bact_response_regulator"/>
</dbReference>
<evidence type="ECO:0000256" key="2">
    <source>
        <dbReference type="PROSITE-ProRule" id="PRU00169"/>
    </source>
</evidence>
<dbReference type="CDD" id="cd00130">
    <property type="entry name" value="PAS"/>
    <property type="match status" value="1"/>
</dbReference>
<dbReference type="InterPro" id="IPR001789">
    <property type="entry name" value="Sig_transdc_resp-reg_receiver"/>
</dbReference>
<dbReference type="PANTHER" id="PTHR44591">
    <property type="entry name" value="STRESS RESPONSE REGULATOR PROTEIN 1"/>
    <property type="match status" value="1"/>
</dbReference>
<dbReference type="PROSITE" id="PS50112">
    <property type="entry name" value="PAS"/>
    <property type="match status" value="1"/>
</dbReference>
<dbReference type="PROSITE" id="PS50110">
    <property type="entry name" value="RESPONSE_REGULATORY"/>
    <property type="match status" value="1"/>
</dbReference>
<keyword evidence="6" id="KW-1185">Reference proteome</keyword>
<dbReference type="InterPro" id="IPR000014">
    <property type="entry name" value="PAS"/>
</dbReference>
<dbReference type="SMART" id="SM00448">
    <property type="entry name" value="REC"/>
    <property type="match status" value="1"/>
</dbReference>
<dbReference type="GO" id="GO:0006355">
    <property type="term" value="P:regulation of DNA-templated transcription"/>
    <property type="evidence" value="ECO:0007669"/>
    <property type="project" value="InterPro"/>
</dbReference>
<dbReference type="HOGENOM" id="CLU_000445_14_0_0"/>
<dbReference type="Gene3D" id="3.30.450.20">
    <property type="entry name" value="PAS domain"/>
    <property type="match status" value="1"/>
</dbReference>
<dbReference type="CDD" id="cd17534">
    <property type="entry name" value="REC_DC-like"/>
    <property type="match status" value="1"/>
</dbReference>
<gene>
    <name evidence="5" type="ORF">NIDE3414</name>
</gene>
<dbReference type="STRING" id="330214.NIDE3414"/>